<evidence type="ECO:0000313" key="3">
    <source>
        <dbReference type="EMBL" id="PKI69726.1"/>
    </source>
</evidence>
<dbReference type="EMBL" id="MTKT01001076">
    <property type="protein sequence ID" value="OWM87026.1"/>
    <property type="molecule type" value="Genomic_DNA"/>
</dbReference>
<comment type="caution">
    <text evidence="2">The sequence shown here is derived from an EMBL/GenBank/DDBJ whole genome shotgun (WGS) entry which is preliminary data.</text>
</comment>
<dbReference type="Proteomes" id="UP000197138">
    <property type="component" value="Unassembled WGS sequence"/>
</dbReference>
<proteinExistence type="predicted"/>
<feature type="region of interest" description="Disordered" evidence="1">
    <location>
        <begin position="1"/>
        <end position="21"/>
    </location>
</feature>
<accession>A0A218XQT2</accession>
<dbReference type="EMBL" id="PGOL01000483">
    <property type="protein sequence ID" value="PKI69726.1"/>
    <property type="molecule type" value="Genomic_DNA"/>
</dbReference>
<dbReference type="AlphaFoldDB" id="A0A218XQT2"/>
<reference evidence="3 5" key="3">
    <citation type="submission" date="2017-11" db="EMBL/GenBank/DDBJ databases">
        <title>De-novo sequencing of pomegranate (Punica granatum L.) genome.</title>
        <authorList>
            <person name="Akparov Z."/>
            <person name="Amiraslanov A."/>
            <person name="Hajiyeva S."/>
            <person name="Abbasov M."/>
            <person name="Kaur K."/>
            <person name="Hamwieh A."/>
            <person name="Solovyev V."/>
            <person name="Salamov A."/>
            <person name="Braich B."/>
            <person name="Kosarev P."/>
            <person name="Mahmoud A."/>
            <person name="Hajiyev E."/>
            <person name="Babayeva S."/>
            <person name="Izzatullayeva V."/>
            <person name="Mammadov A."/>
            <person name="Mammadov A."/>
            <person name="Sharifova S."/>
            <person name="Ojaghi J."/>
            <person name="Eynullazada K."/>
            <person name="Bayramov B."/>
            <person name="Abdulazimova A."/>
            <person name="Shahmuradov I."/>
        </authorList>
    </citation>
    <scope>NUCLEOTIDE SEQUENCE [LARGE SCALE GENOMIC DNA]</scope>
    <source>
        <strain evidence="3">AG2017</strain>
        <strain evidence="5">cv. AG2017</strain>
        <tissue evidence="3">Leaf</tissue>
    </source>
</reference>
<organism evidence="2 4">
    <name type="scientific">Punica granatum</name>
    <name type="common">Pomegranate</name>
    <dbReference type="NCBI Taxonomy" id="22663"/>
    <lineage>
        <taxon>Eukaryota</taxon>
        <taxon>Viridiplantae</taxon>
        <taxon>Streptophyta</taxon>
        <taxon>Embryophyta</taxon>
        <taxon>Tracheophyta</taxon>
        <taxon>Spermatophyta</taxon>
        <taxon>Magnoliopsida</taxon>
        <taxon>eudicotyledons</taxon>
        <taxon>Gunneridae</taxon>
        <taxon>Pentapetalae</taxon>
        <taxon>rosids</taxon>
        <taxon>malvids</taxon>
        <taxon>Myrtales</taxon>
        <taxon>Lythraceae</taxon>
        <taxon>Punica</taxon>
    </lineage>
</organism>
<evidence type="ECO:0000313" key="4">
    <source>
        <dbReference type="Proteomes" id="UP000197138"/>
    </source>
</evidence>
<feature type="compositionally biased region" description="Polar residues" evidence="1">
    <location>
        <begin position="1"/>
        <end position="11"/>
    </location>
</feature>
<name>A0A218XQT2_PUNGR</name>
<evidence type="ECO:0000313" key="2">
    <source>
        <dbReference type="EMBL" id="OWM87026.1"/>
    </source>
</evidence>
<gene>
    <name evidence="2" type="ORF">CDL15_Pgr023792</name>
    <name evidence="3" type="ORF">CRG98_009882</name>
</gene>
<evidence type="ECO:0000256" key="1">
    <source>
        <dbReference type="SAM" id="MobiDB-lite"/>
    </source>
</evidence>
<sequence>MRTPTRLNSGPHNGDAESTRDGACVFSSNYPLNTSPMPPSPSTVFGLKFLVTLLNSSIVNTFRLGATATADSLPPPLSSVGTFCRSLLPLIWRVLRLPSKLIISLTAAKGLD</sequence>
<reference evidence="4" key="1">
    <citation type="journal article" date="2017" name="Plant J.">
        <title>The pomegranate (Punica granatum L.) genome and the genomics of punicalagin biosynthesis.</title>
        <authorList>
            <person name="Qin G."/>
            <person name="Xu C."/>
            <person name="Ming R."/>
            <person name="Tang H."/>
            <person name="Guyot R."/>
            <person name="Kramer E.M."/>
            <person name="Hu Y."/>
            <person name="Yi X."/>
            <person name="Qi Y."/>
            <person name="Xu X."/>
            <person name="Gao Z."/>
            <person name="Pan H."/>
            <person name="Jian J."/>
            <person name="Tian Y."/>
            <person name="Yue Z."/>
            <person name="Xu Y."/>
        </authorList>
    </citation>
    <scope>NUCLEOTIDE SEQUENCE [LARGE SCALE GENOMIC DNA]</scope>
    <source>
        <strain evidence="4">cv. Dabenzi</strain>
    </source>
</reference>
<dbReference type="Proteomes" id="UP000233551">
    <property type="component" value="Unassembled WGS sequence"/>
</dbReference>
<keyword evidence="5" id="KW-1185">Reference proteome</keyword>
<evidence type="ECO:0000313" key="5">
    <source>
        <dbReference type="Proteomes" id="UP000233551"/>
    </source>
</evidence>
<reference evidence="2" key="2">
    <citation type="submission" date="2017-06" db="EMBL/GenBank/DDBJ databases">
        <title>The pomegranate genome and the genomics of punicalagin biosynthesis.</title>
        <authorList>
            <person name="Xu C."/>
        </authorList>
    </citation>
    <scope>NUCLEOTIDE SEQUENCE [LARGE SCALE GENOMIC DNA]</scope>
    <source>
        <tissue evidence="2">Fresh leaf</tissue>
    </source>
</reference>
<protein>
    <submittedName>
        <fullName evidence="2">Uncharacterized protein</fullName>
    </submittedName>
</protein>